<name>A0A8T0X2I3_PANVG</name>
<accession>A0A8T0X2I3</accession>
<reference evidence="2" key="1">
    <citation type="submission" date="2020-05" db="EMBL/GenBank/DDBJ databases">
        <title>WGS assembly of Panicum virgatum.</title>
        <authorList>
            <person name="Lovell J.T."/>
            <person name="Jenkins J."/>
            <person name="Shu S."/>
            <person name="Juenger T.E."/>
            <person name="Schmutz J."/>
        </authorList>
    </citation>
    <scope>NUCLEOTIDE SEQUENCE</scope>
    <source>
        <strain evidence="2">AP13</strain>
    </source>
</reference>
<sequence>MDESGGESGSWPASLLEGKAVARQGQGSGAGADARIHYRDRRRAAHVEVPRDWTTPGAPPSLLSPDFVAGSGRPSTAVKNPVTARPGAHAARSSGRHLAVNGSTHQSVGLCYNLPVQERALCCQTSQEYTAAEGGGAHAANGETGSRGHSHQRSTRLDDFTFVEKDGAPSTAAYAWFWSCGPFHQTKSHTETQTPPPLPT</sequence>
<evidence type="ECO:0000313" key="3">
    <source>
        <dbReference type="Proteomes" id="UP000823388"/>
    </source>
</evidence>
<feature type="region of interest" description="Disordered" evidence="1">
    <location>
        <begin position="1"/>
        <end position="97"/>
    </location>
</feature>
<comment type="caution">
    <text evidence="2">The sequence shown here is derived from an EMBL/GenBank/DDBJ whole genome shotgun (WGS) entry which is preliminary data.</text>
</comment>
<proteinExistence type="predicted"/>
<gene>
    <name evidence="2" type="ORF">PVAP13_1NG303500</name>
</gene>
<evidence type="ECO:0000256" key="1">
    <source>
        <dbReference type="SAM" id="MobiDB-lite"/>
    </source>
</evidence>
<evidence type="ECO:0000313" key="2">
    <source>
        <dbReference type="EMBL" id="KAG2653007.1"/>
    </source>
</evidence>
<protein>
    <submittedName>
        <fullName evidence="2">Uncharacterized protein</fullName>
    </submittedName>
</protein>
<dbReference type="EMBL" id="CM029038">
    <property type="protein sequence ID" value="KAG2653007.1"/>
    <property type="molecule type" value="Genomic_DNA"/>
</dbReference>
<dbReference type="AlphaFoldDB" id="A0A8T0X2I3"/>
<keyword evidence="3" id="KW-1185">Reference proteome</keyword>
<organism evidence="2 3">
    <name type="scientific">Panicum virgatum</name>
    <name type="common">Blackwell switchgrass</name>
    <dbReference type="NCBI Taxonomy" id="38727"/>
    <lineage>
        <taxon>Eukaryota</taxon>
        <taxon>Viridiplantae</taxon>
        <taxon>Streptophyta</taxon>
        <taxon>Embryophyta</taxon>
        <taxon>Tracheophyta</taxon>
        <taxon>Spermatophyta</taxon>
        <taxon>Magnoliopsida</taxon>
        <taxon>Liliopsida</taxon>
        <taxon>Poales</taxon>
        <taxon>Poaceae</taxon>
        <taxon>PACMAD clade</taxon>
        <taxon>Panicoideae</taxon>
        <taxon>Panicodae</taxon>
        <taxon>Paniceae</taxon>
        <taxon>Panicinae</taxon>
        <taxon>Panicum</taxon>
        <taxon>Panicum sect. Hiantes</taxon>
    </lineage>
</organism>
<dbReference type="Proteomes" id="UP000823388">
    <property type="component" value="Chromosome 1N"/>
</dbReference>
<feature type="region of interest" description="Disordered" evidence="1">
    <location>
        <begin position="134"/>
        <end position="153"/>
    </location>
</feature>